<dbReference type="Proteomes" id="UP001291623">
    <property type="component" value="Unassembled WGS sequence"/>
</dbReference>
<evidence type="ECO:0000313" key="12">
    <source>
        <dbReference type="EMBL" id="KAK4346976.1"/>
    </source>
</evidence>
<keyword evidence="10 11" id="KW-0472">Membrane</keyword>
<evidence type="ECO:0000256" key="10">
    <source>
        <dbReference type="ARBA" id="ARBA00023136"/>
    </source>
</evidence>
<keyword evidence="9 11" id="KW-1133">Transmembrane helix</keyword>
<feature type="transmembrane region" description="Helical" evidence="11">
    <location>
        <begin position="379"/>
        <end position="402"/>
    </location>
</feature>
<organism evidence="12 13">
    <name type="scientific">Anisodus tanguticus</name>
    <dbReference type="NCBI Taxonomy" id="243964"/>
    <lineage>
        <taxon>Eukaryota</taxon>
        <taxon>Viridiplantae</taxon>
        <taxon>Streptophyta</taxon>
        <taxon>Embryophyta</taxon>
        <taxon>Tracheophyta</taxon>
        <taxon>Spermatophyta</taxon>
        <taxon>Magnoliopsida</taxon>
        <taxon>eudicotyledons</taxon>
        <taxon>Gunneridae</taxon>
        <taxon>Pentapetalae</taxon>
        <taxon>asterids</taxon>
        <taxon>lamiids</taxon>
        <taxon>Solanales</taxon>
        <taxon>Solanaceae</taxon>
        <taxon>Solanoideae</taxon>
        <taxon>Hyoscyameae</taxon>
        <taxon>Anisodus</taxon>
    </lineage>
</organism>
<reference evidence="12" key="1">
    <citation type="submission" date="2023-12" db="EMBL/GenBank/DDBJ databases">
        <title>Genome assembly of Anisodus tanguticus.</title>
        <authorList>
            <person name="Wang Y.-J."/>
        </authorList>
    </citation>
    <scope>NUCLEOTIDE SEQUENCE</scope>
    <source>
        <strain evidence="12">KB-2021</strain>
        <tissue evidence="12">Leaf</tissue>
    </source>
</reference>
<dbReference type="InterPro" id="IPR007704">
    <property type="entry name" value="PIG-M"/>
</dbReference>
<proteinExistence type="inferred from homology"/>
<sequence length="584" mass="67374">MAELEYFTTEITSESTPFAISLAKHLRSVGAKMYGAFWCSHCQEQKQNLAKSFSGFIFRVQKQILGVLTRTMFGREAAKLLDYLECFPDGFKKGTYMANACQEAKLEGFPSWFINGEVLSGEKKLSELAELSVHRRIPFPFERSLPSKLRTMKSLLISSAFLRVLLIIYGEWQDTHMEVRYTDVDYLVFSDAAALVAAGKSPYERSTYRYSPLIAFLLVPNSFIHPSWGKFIFSASDLLVGFLINTILKLRGVPDKLCTYSVMVWLLNPFTFTIGTRGNCEPIICAIILWIIICLMKGHLVQAAFWYGLVVHMRIYPIIYALPIILVLDPLFFQYGTKPALVNWSSRKSKSQQTSSCKKLMDPCCICNFLTSVFTWRRIAFGLISGAMFFLLTGVFFFLYGWDFLHEALLYHLTRTDPRHNFSIYFYHIYLHYERELSNLEKLVSFLPQIMVQLVLVFRFAQDFPFCFFVQTVAFVAFNKVMTAQYFVWFFCLLPLILPWTNMKLRGKGLVCILLWMAAQGHWLLWGYLLEFKGKNVFLQLWVAGLLFLAANTFVLINIIQQHTYSPVFQQSSRAASKKRVKQG</sequence>
<feature type="transmembrane region" description="Helical" evidence="11">
    <location>
        <begin position="287"/>
        <end position="308"/>
    </location>
</feature>
<dbReference type="EMBL" id="JAVYJV010000018">
    <property type="protein sequence ID" value="KAK4346976.1"/>
    <property type="molecule type" value="Genomic_DNA"/>
</dbReference>
<evidence type="ECO:0000256" key="3">
    <source>
        <dbReference type="ARBA" id="ARBA00011071"/>
    </source>
</evidence>
<keyword evidence="6 11" id="KW-0808">Transferase</keyword>
<comment type="function">
    <text evidence="11">Catalytic subunit of the glycosylphosphatidylinositol-mannosyltransferase I complex which catalyzes the transfer of the first mannose, via an alpha-1,4 bond from a dolichol-phosphate-mannose (Dol-P-Man) to the glucosaminyl acyl phosphatidylinositol (GlcN-(acyl)PI) intermediate to generate alpha-D-Man-(1-&gt;4)-alpha-D-GlcN-(1-&gt;6)-(1-radyl,2-acyl-sn-glycero-3-phospho)-2-acyl-inositol and participates in the sixth step of the glycosylphosphatidylinositol-anchor biosynthesis.</text>
</comment>
<dbReference type="GO" id="GO:0051751">
    <property type="term" value="F:alpha-1,4-mannosyltransferase activity"/>
    <property type="evidence" value="ECO:0007669"/>
    <property type="project" value="InterPro"/>
</dbReference>
<evidence type="ECO:0000256" key="2">
    <source>
        <dbReference type="ARBA" id="ARBA00004687"/>
    </source>
</evidence>
<feature type="transmembrane region" description="Helical" evidence="11">
    <location>
        <begin position="541"/>
        <end position="560"/>
    </location>
</feature>
<evidence type="ECO:0000256" key="8">
    <source>
        <dbReference type="ARBA" id="ARBA00022824"/>
    </source>
</evidence>
<evidence type="ECO:0000256" key="1">
    <source>
        <dbReference type="ARBA" id="ARBA00004477"/>
    </source>
</evidence>
<dbReference type="Gene3D" id="3.40.30.10">
    <property type="entry name" value="Glutaredoxin"/>
    <property type="match status" value="1"/>
</dbReference>
<evidence type="ECO:0000256" key="5">
    <source>
        <dbReference type="ARBA" id="ARBA00022676"/>
    </source>
</evidence>
<feature type="transmembrane region" description="Helical" evidence="11">
    <location>
        <begin position="257"/>
        <end position="275"/>
    </location>
</feature>
<feature type="transmembrane region" description="Helical" evidence="11">
    <location>
        <begin position="315"/>
        <end position="335"/>
    </location>
</feature>
<dbReference type="GO" id="GO:1990529">
    <property type="term" value="C:glycosylphosphatidylinositol-mannosyltransferase I complex"/>
    <property type="evidence" value="ECO:0007669"/>
    <property type="project" value="TreeGrafter"/>
</dbReference>
<dbReference type="GO" id="GO:0006506">
    <property type="term" value="P:GPI anchor biosynthetic process"/>
    <property type="evidence" value="ECO:0007669"/>
    <property type="project" value="UniProtKB-KW"/>
</dbReference>
<feature type="transmembrane region" description="Helical" evidence="11">
    <location>
        <begin position="473"/>
        <end position="498"/>
    </location>
</feature>
<dbReference type="AlphaFoldDB" id="A0AAE1V1C0"/>
<keyword evidence="8 11" id="KW-0256">Endoplasmic reticulum</keyword>
<feature type="transmembrane region" description="Helical" evidence="11">
    <location>
        <begin position="231"/>
        <end position="250"/>
    </location>
</feature>
<accession>A0AAE1V1C0</accession>
<keyword evidence="13" id="KW-1185">Reference proteome</keyword>
<dbReference type="Pfam" id="PF05007">
    <property type="entry name" value="Mannosyl_trans"/>
    <property type="match status" value="1"/>
</dbReference>
<comment type="caution">
    <text evidence="12">The sequence shown here is derived from an EMBL/GenBank/DDBJ whole genome shotgun (WGS) entry which is preliminary data.</text>
</comment>
<evidence type="ECO:0000256" key="9">
    <source>
        <dbReference type="ARBA" id="ARBA00022989"/>
    </source>
</evidence>
<evidence type="ECO:0000313" key="13">
    <source>
        <dbReference type="Proteomes" id="UP001291623"/>
    </source>
</evidence>
<dbReference type="GO" id="GO:0005789">
    <property type="term" value="C:endoplasmic reticulum membrane"/>
    <property type="evidence" value="ECO:0007669"/>
    <property type="project" value="UniProtKB-SubCell"/>
</dbReference>
<comment type="similarity">
    <text evidence="3 11">Belongs to the PIGM family.</text>
</comment>
<protein>
    <recommendedName>
        <fullName evidence="11">GPI mannosyltransferase 1</fullName>
        <ecNumber evidence="11">2.4.1.-</ecNumber>
    </recommendedName>
    <alternativeName>
        <fullName evidence="11">GPI mannosyltransferase I</fullName>
    </alternativeName>
</protein>
<evidence type="ECO:0000256" key="7">
    <source>
        <dbReference type="ARBA" id="ARBA00022692"/>
    </source>
</evidence>
<evidence type="ECO:0000256" key="4">
    <source>
        <dbReference type="ARBA" id="ARBA00022502"/>
    </source>
</evidence>
<dbReference type="EC" id="2.4.1.-" evidence="11"/>
<name>A0AAE1V1C0_9SOLA</name>
<dbReference type="PANTHER" id="PTHR12886">
    <property type="entry name" value="PIG-M MANNOSYLTRANSFERASE"/>
    <property type="match status" value="1"/>
</dbReference>
<evidence type="ECO:0000256" key="11">
    <source>
        <dbReference type="RuleBase" id="RU365064"/>
    </source>
</evidence>
<comment type="pathway">
    <text evidence="2 11">Glycolipid biosynthesis; glycosylphosphatidylinositol-anchor biosynthesis.</text>
</comment>
<keyword evidence="4 11" id="KW-0337">GPI-anchor biosynthesis</keyword>
<keyword evidence="7 11" id="KW-0812">Transmembrane</keyword>
<evidence type="ECO:0000256" key="6">
    <source>
        <dbReference type="ARBA" id="ARBA00022679"/>
    </source>
</evidence>
<feature type="transmembrane region" description="Helical" evidence="11">
    <location>
        <begin position="510"/>
        <end position="529"/>
    </location>
</feature>
<dbReference type="PANTHER" id="PTHR12886:SF0">
    <property type="entry name" value="GPI MANNOSYLTRANSFERASE 1"/>
    <property type="match status" value="1"/>
</dbReference>
<dbReference type="GO" id="GO:0004376">
    <property type="term" value="F:GPI mannosyltransferase activity"/>
    <property type="evidence" value="ECO:0007669"/>
    <property type="project" value="InterPro"/>
</dbReference>
<keyword evidence="5 11" id="KW-0328">Glycosyltransferase</keyword>
<comment type="subcellular location">
    <subcellularLocation>
        <location evidence="1 11">Endoplasmic reticulum membrane</location>
        <topology evidence="1 11">Multi-pass membrane protein</topology>
    </subcellularLocation>
</comment>
<gene>
    <name evidence="12" type="ORF">RND71_033315</name>
</gene>